<dbReference type="OrthoDB" id="286301at2759"/>
<dbReference type="InterPro" id="IPR036378">
    <property type="entry name" value="FAS1_dom_sf"/>
</dbReference>
<dbReference type="STRING" id="1314790.A0A1Y1YEB3"/>
<dbReference type="EMBL" id="MCFE01000158">
    <property type="protein sequence ID" value="ORX96263.1"/>
    <property type="molecule type" value="Genomic_DNA"/>
</dbReference>
<protein>
    <submittedName>
        <fullName evidence="3">Fasciclin-domain-containing protein</fullName>
    </submittedName>
</protein>
<accession>A0A1Y1YEB3</accession>
<dbReference type="InterPro" id="IPR000782">
    <property type="entry name" value="FAS1_domain"/>
</dbReference>
<feature type="domain" description="FAS1" evidence="2">
    <location>
        <begin position="18"/>
        <end position="162"/>
    </location>
</feature>
<dbReference type="PANTHER" id="PTHR10900:SF77">
    <property type="entry name" value="FI19380P1"/>
    <property type="match status" value="1"/>
</dbReference>
<keyword evidence="1" id="KW-0732">Signal</keyword>
<feature type="signal peptide" evidence="1">
    <location>
        <begin position="1"/>
        <end position="18"/>
    </location>
</feature>
<proteinExistence type="predicted"/>
<keyword evidence="4" id="KW-1185">Reference proteome</keyword>
<feature type="chain" id="PRO_5013028133" evidence="1">
    <location>
        <begin position="19"/>
        <end position="324"/>
    </location>
</feature>
<gene>
    <name evidence="3" type="ORF">K493DRAFT_301008</name>
</gene>
<dbReference type="InterPro" id="IPR050904">
    <property type="entry name" value="Adhesion/Biosynth-related"/>
</dbReference>
<dbReference type="GO" id="GO:0016236">
    <property type="term" value="P:macroautophagy"/>
    <property type="evidence" value="ECO:0007669"/>
    <property type="project" value="TreeGrafter"/>
</dbReference>
<dbReference type="PROSITE" id="PS50213">
    <property type="entry name" value="FAS1"/>
    <property type="match status" value="2"/>
</dbReference>
<dbReference type="PANTHER" id="PTHR10900">
    <property type="entry name" value="PERIOSTIN-RELATED"/>
    <property type="match status" value="1"/>
</dbReference>
<name>A0A1Y1YEB3_9FUNG</name>
<evidence type="ECO:0000313" key="3">
    <source>
        <dbReference type="EMBL" id="ORX96263.1"/>
    </source>
</evidence>
<dbReference type="SMART" id="SM00554">
    <property type="entry name" value="FAS1"/>
    <property type="match status" value="2"/>
</dbReference>
<dbReference type="Pfam" id="PF02469">
    <property type="entry name" value="Fasciclin"/>
    <property type="match status" value="2"/>
</dbReference>
<dbReference type="Gene3D" id="2.30.180.10">
    <property type="entry name" value="FAS1 domain"/>
    <property type="match status" value="2"/>
</dbReference>
<comment type="caution">
    <text evidence="3">The sequence shown here is derived from an EMBL/GenBank/DDBJ whole genome shotgun (WGS) entry which is preliminary data.</text>
</comment>
<evidence type="ECO:0000259" key="2">
    <source>
        <dbReference type="PROSITE" id="PS50213"/>
    </source>
</evidence>
<organism evidence="3 4">
    <name type="scientific">Basidiobolus meristosporus CBS 931.73</name>
    <dbReference type="NCBI Taxonomy" id="1314790"/>
    <lineage>
        <taxon>Eukaryota</taxon>
        <taxon>Fungi</taxon>
        <taxon>Fungi incertae sedis</taxon>
        <taxon>Zoopagomycota</taxon>
        <taxon>Entomophthoromycotina</taxon>
        <taxon>Basidiobolomycetes</taxon>
        <taxon>Basidiobolales</taxon>
        <taxon>Basidiobolaceae</taxon>
        <taxon>Basidiobolus</taxon>
    </lineage>
</organism>
<evidence type="ECO:0000256" key="1">
    <source>
        <dbReference type="SAM" id="SignalP"/>
    </source>
</evidence>
<dbReference type="GO" id="GO:0000329">
    <property type="term" value="C:fungal-type vacuole membrane"/>
    <property type="evidence" value="ECO:0007669"/>
    <property type="project" value="TreeGrafter"/>
</dbReference>
<dbReference type="SUPFAM" id="SSF82153">
    <property type="entry name" value="FAS1 domain"/>
    <property type="match status" value="2"/>
</dbReference>
<sequence length="324" mass="35339">MRSLRCALLLALLLLTNAQETLKVIKRYSELSTLASILNNTDSDVAQFLLTNSSQYTFLAPTDKAFKEANIDSDNAYMFINLLKYHVIPEIINSTTWESSPFPATLLAKAPLVNLPENKTQVLFAKKDGKYLSVSYGLGGAKIVQPDIPTSNGIIHQVDHVLSPPINPSEVMKAANLTRFLELMRRTGFVNAMDKFKGITMFVPTNAALETLDWSKLRGITLDNLVKYHIVTPTVGYSADLKNGTLPSLHGANLIITKSGTSVTVNNAKLVMQDILTNNGVLHVVDSILKPSPMVDASGVSSSARRAAIISIHLLISIIILHAM</sequence>
<dbReference type="Proteomes" id="UP000193498">
    <property type="component" value="Unassembled WGS sequence"/>
</dbReference>
<dbReference type="AlphaFoldDB" id="A0A1Y1YEB3"/>
<reference evidence="3 4" key="1">
    <citation type="submission" date="2016-07" db="EMBL/GenBank/DDBJ databases">
        <title>Pervasive Adenine N6-methylation of Active Genes in Fungi.</title>
        <authorList>
            <consortium name="DOE Joint Genome Institute"/>
            <person name="Mondo S.J."/>
            <person name="Dannebaum R.O."/>
            <person name="Kuo R.C."/>
            <person name="Labutti K."/>
            <person name="Haridas S."/>
            <person name="Kuo A."/>
            <person name="Salamov A."/>
            <person name="Ahrendt S.R."/>
            <person name="Lipzen A."/>
            <person name="Sullivan W."/>
            <person name="Andreopoulos W.B."/>
            <person name="Clum A."/>
            <person name="Lindquist E."/>
            <person name="Daum C."/>
            <person name="Ramamoorthy G.K."/>
            <person name="Gryganskyi A."/>
            <person name="Culley D."/>
            <person name="Magnuson J.K."/>
            <person name="James T.Y."/>
            <person name="O'Malley M.A."/>
            <person name="Stajich J.E."/>
            <person name="Spatafora J.W."/>
            <person name="Visel A."/>
            <person name="Grigoriev I.V."/>
        </authorList>
    </citation>
    <scope>NUCLEOTIDE SEQUENCE [LARGE SCALE GENOMIC DNA]</scope>
    <source>
        <strain evidence="3 4">CBS 931.73</strain>
    </source>
</reference>
<dbReference type="InParanoid" id="A0A1Y1YEB3"/>
<evidence type="ECO:0000313" key="4">
    <source>
        <dbReference type="Proteomes" id="UP000193498"/>
    </source>
</evidence>
<feature type="domain" description="FAS1" evidence="2">
    <location>
        <begin position="164"/>
        <end position="289"/>
    </location>
</feature>
<dbReference type="GO" id="GO:0005615">
    <property type="term" value="C:extracellular space"/>
    <property type="evidence" value="ECO:0007669"/>
    <property type="project" value="TreeGrafter"/>
</dbReference>